<gene>
    <name evidence="3" type="ORF">HBR001_LOCUS1306</name>
</gene>
<organism evidence="3 4">
    <name type="scientific">Hyaloperonospora brassicae</name>
    <name type="common">Brassica downy mildew</name>
    <name type="synonym">Peronospora brassicae</name>
    <dbReference type="NCBI Taxonomy" id="162125"/>
    <lineage>
        <taxon>Eukaryota</taxon>
        <taxon>Sar</taxon>
        <taxon>Stramenopiles</taxon>
        <taxon>Oomycota</taxon>
        <taxon>Peronosporomycetes</taxon>
        <taxon>Peronosporales</taxon>
        <taxon>Peronosporaceae</taxon>
        <taxon>Hyaloperonospora</taxon>
    </lineage>
</organism>
<dbReference type="Pfam" id="PF00294">
    <property type="entry name" value="PfkB"/>
    <property type="match status" value="1"/>
</dbReference>
<evidence type="ECO:0000313" key="4">
    <source>
        <dbReference type="Proteomes" id="UP001162031"/>
    </source>
</evidence>
<protein>
    <recommendedName>
        <fullName evidence="2">Carbohydrate kinase PfkB domain-containing protein</fullName>
    </recommendedName>
</protein>
<proteinExistence type="predicted"/>
<feature type="domain" description="Carbohydrate kinase PfkB" evidence="2">
    <location>
        <begin position="3"/>
        <end position="310"/>
    </location>
</feature>
<accession>A0AAV0T625</accession>
<dbReference type="InterPro" id="IPR029056">
    <property type="entry name" value="Ribokinase-like"/>
</dbReference>
<evidence type="ECO:0000256" key="1">
    <source>
        <dbReference type="SAM" id="MobiDB-lite"/>
    </source>
</evidence>
<evidence type="ECO:0000259" key="2">
    <source>
        <dbReference type="Pfam" id="PF00294"/>
    </source>
</evidence>
<keyword evidence="4" id="KW-1185">Reference proteome</keyword>
<dbReference type="PANTHER" id="PTHR42774">
    <property type="entry name" value="PHOSPHOTRANSFERASE SYSTEM TRANSPORT PROTEIN"/>
    <property type="match status" value="1"/>
</dbReference>
<reference evidence="3" key="1">
    <citation type="submission" date="2022-12" db="EMBL/GenBank/DDBJ databases">
        <authorList>
            <person name="Webb A."/>
        </authorList>
    </citation>
    <scope>NUCLEOTIDE SEQUENCE</scope>
    <source>
        <strain evidence="3">Hp1</strain>
    </source>
</reference>
<feature type="region of interest" description="Disordered" evidence="1">
    <location>
        <begin position="326"/>
        <end position="345"/>
    </location>
</feature>
<dbReference type="PANTHER" id="PTHR42774:SF3">
    <property type="entry name" value="KETOHEXOKINASE"/>
    <property type="match status" value="1"/>
</dbReference>
<dbReference type="SUPFAM" id="SSF53613">
    <property type="entry name" value="Ribokinase-like"/>
    <property type="match status" value="1"/>
</dbReference>
<dbReference type="Proteomes" id="UP001162031">
    <property type="component" value="Unassembled WGS sequence"/>
</dbReference>
<dbReference type="InterPro" id="IPR011611">
    <property type="entry name" value="PfkB_dom"/>
</dbReference>
<dbReference type="InterPro" id="IPR052562">
    <property type="entry name" value="Ketohexokinase-related"/>
</dbReference>
<comment type="caution">
    <text evidence="3">The sequence shown here is derived from an EMBL/GenBank/DDBJ whole genome shotgun (WGS) entry which is preliminary data.</text>
</comment>
<sequence length="345" mass="38256">MEVIAVGTAAIDVVHEVAVYPEEDSKARSLATYKCRGGNAASALVICSQLGGRCRWLSTSTDPDKDSDAKFIHADLAAFNVDCSLAVIEKEGSMPVSYIVSSQASGSRTIVHSRTIAELTCEAFARQVEGYMTEIRHDANAPVWFHFEGRNMDIVRQMMLHIRNTAPRAKISVEIEFPRYPWSLAKTLASLAEYVFVSRDYLRTNMHISSASEFFERIQNQEWDENWNSWVNAFICPWGSEGVYYLDMSGSTVHHLSTARLDRVVESSGAGDSFIGAALAGLSRRNAPLHVVLQIACDVATLKCSQRGFELPSSKVLEWRNVLETTGDSDDPGGRWTPEGSIRYC</sequence>
<dbReference type="Gene3D" id="3.40.1190.20">
    <property type="match status" value="1"/>
</dbReference>
<dbReference type="AlphaFoldDB" id="A0AAV0T625"/>
<name>A0AAV0T625_HYABA</name>
<evidence type="ECO:0000313" key="3">
    <source>
        <dbReference type="EMBL" id="CAI5714777.1"/>
    </source>
</evidence>
<dbReference type="EMBL" id="CANTFL010000136">
    <property type="protein sequence ID" value="CAI5714777.1"/>
    <property type="molecule type" value="Genomic_DNA"/>
</dbReference>